<dbReference type="Proteomes" id="UP000029228">
    <property type="component" value="Unassembled WGS sequence"/>
</dbReference>
<evidence type="ECO:0000313" key="3">
    <source>
        <dbReference type="Proteomes" id="UP000029228"/>
    </source>
</evidence>
<evidence type="ECO:0000313" key="2">
    <source>
        <dbReference type="EMBL" id="GAL22955.1"/>
    </source>
</evidence>
<name>A0A090S5H4_9VIBR</name>
<proteinExistence type="predicted"/>
<protein>
    <recommendedName>
        <fullName evidence="4">Phage portal protein</fullName>
    </recommendedName>
</protein>
<dbReference type="STRING" id="990268.JCM19235_1256"/>
<accession>A0A090S5H4</accession>
<keyword evidence="3" id="KW-1185">Reference proteome</keyword>
<organism evidence="2 3">
    <name type="scientific">Vibrio maritimus</name>
    <dbReference type="NCBI Taxonomy" id="990268"/>
    <lineage>
        <taxon>Bacteria</taxon>
        <taxon>Pseudomonadati</taxon>
        <taxon>Pseudomonadota</taxon>
        <taxon>Gammaproteobacteria</taxon>
        <taxon>Vibrionales</taxon>
        <taxon>Vibrionaceae</taxon>
        <taxon>Vibrio</taxon>
    </lineage>
</organism>
<dbReference type="AlphaFoldDB" id="A0A090S5H4"/>
<reference evidence="2 3" key="2">
    <citation type="submission" date="2014-09" db="EMBL/GenBank/DDBJ databases">
        <authorList>
            <consortium name="NBRP consortium"/>
            <person name="Sawabe T."/>
            <person name="Meirelles P."/>
            <person name="Nakanishi M."/>
            <person name="Sayaka M."/>
            <person name="Hattori M."/>
            <person name="Ohkuma M."/>
        </authorList>
    </citation>
    <scope>NUCLEOTIDE SEQUENCE [LARGE SCALE GENOMIC DNA]</scope>
    <source>
        <strain evidence="3">JCM19235</strain>
    </source>
</reference>
<comment type="caution">
    <text evidence="2">The sequence shown here is derived from an EMBL/GenBank/DDBJ whole genome shotgun (WGS) entry which is preliminary data.</text>
</comment>
<feature type="region of interest" description="Disordered" evidence="1">
    <location>
        <begin position="493"/>
        <end position="535"/>
    </location>
</feature>
<reference evidence="2 3" key="1">
    <citation type="submission" date="2014-09" db="EMBL/GenBank/DDBJ databases">
        <title>Vibrio maritimus JCM 19235. (C45) whole genome shotgun sequence.</title>
        <authorList>
            <person name="Sawabe T."/>
            <person name="Meirelles P."/>
            <person name="Nakanishi M."/>
            <person name="Sayaka M."/>
            <person name="Hattori M."/>
            <person name="Ohkuma M."/>
        </authorList>
    </citation>
    <scope>NUCLEOTIDE SEQUENCE [LARGE SCALE GENOMIC DNA]</scope>
    <source>
        <strain evidence="3">JCM19235</strain>
    </source>
</reference>
<sequence>MILSTYAQATSKVVAQILGRRHPTYDLMADHWDFLMETYTGGREWFEKHIFKYMKEGETEFTDRVKRAYRFNHSREVVDLVNKYVFKGKVRRNEDDAPTEIREFWQKATRGGKDIDSYMRFISKRSSIVGRIWVVVDAVRRGEGESRKEADAQVYSYSVLPQNVLDMSFDDDEQLNWILIREVTRDDEDPTSTTSRQYYRYRLWTRNTWHLFKEDNPERKTNQNIRFAFVEEGKHDLGVVPVFPVDHMESDELYHSPSMIGDVAYLDRTCANYLSNLDAIIQDQTFSQLAIPAQGLLPGEDGHDKVIEAGTKRIFTYDAEGGAPFFLSPDPKQAELIITSIRQIINEIYVVVGVNGERTKQDNAQGIDNSSGVAKAYDFERVNSLLVNKSKGLEAAEYQMMDLVMRYHGNKEFESPRNDSGRKTLVVWPTDFDTRGLHDELDISARLEALTTPIELKRYQLKQVLDKLYPFISEKDRNELTKSIDDMADDLTEQVGLAFGKPTPSVSSDAADKQDKDSDTDTDQDTGQDKAKREA</sequence>
<evidence type="ECO:0008006" key="4">
    <source>
        <dbReference type="Google" id="ProtNLM"/>
    </source>
</evidence>
<evidence type="ECO:0000256" key="1">
    <source>
        <dbReference type="SAM" id="MobiDB-lite"/>
    </source>
</evidence>
<gene>
    <name evidence="2" type="ORF">JCM19235_1256</name>
</gene>
<dbReference type="EMBL" id="BBMR01000017">
    <property type="protein sequence ID" value="GAL22955.1"/>
    <property type="molecule type" value="Genomic_DNA"/>
</dbReference>
<feature type="compositionally biased region" description="Basic and acidic residues" evidence="1">
    <location>
        <begin position="510"/>
        <end position="519"/>
    </location>
</feature>